<feature type="chain" id="PRO_5044703045" evidence="1">
    <location>
        <begin position="21"/>
        <end position="202"/>
    </location>
</feature>
<organism evidence="2 5">
    <name type="scientific">Biomphalaria glabrata</name>
    <name type="common">Bloodfluke planorb</name>
    <name type="synonym">Freshwater snail</name>
    <dbReference type="NCBI Taxonomy" id="6526"/>
    <lineage>
        <taxon>Eukaryota</taxon>
        <taxon>Metazoa</taxon>
        <taxon>Spiralia</taxon>
        <taxon>Lophotrochozoa</taxon>
        <taxon>Mollusca</taxon>
        <taxon>Gastropoda</taxon>
        <taxon>Heterobranchia</taxon>
        <taxon>Euthyneura</taxon>
        <taxon>Panpulmonata</taxon>
        <taxon>Hygrophila</taxon>
        <taxon>Lymnaeoidea</taxon>
        <taxon>Planorbidae</taxon>
        <taxon>Biomphalaria</taxon>
    </lineage>
</organism>
<keyword evidence="2" id="KW-1185">Reference proteome</keyword>
<evidence type="ECO:0000313" key="3">
    <source>
        <dbReference type="RefSeq" id="XP_055898479.1"/>
    </source>
</evidence>
<evidence type="ECO:0000313" key="2">
    <source>
        <dbReference type="Proteomes" id="UP001165740"/>
    </source>
</evidence>
<gene>
    <name evidence="3 4 5 6" type="primary">LOC106050807</name>
</gene>
<feature type="signal peptide" evidence="1">
    <location>
        <begin position="1"/>
        <end position="20"/>
    </location>
</feature>
<evidence type="ECO:0000313" key="4">
    <source>
        <dbReference type="RefSeq" id="XP_055898480.1"/>
    </source>
</evidence>
<name>A0A9W3BFU7_BIOGL</name>
<evidence type="ECO:0000256" key="1">
    <source>
        <dbReference type="SAM" id="SignalP"/>
    </source>
</evidence>
<sequence>MNLSILTLSLLCLFCVIVGAELNKRDQTKTELTEREEVVLDSNAFSESAVETLETKKKDLISGLKTVVSAFCFALNWLPGRSVSSVQDLTNDPDVPDEKRALPLIVIGKALCVANDVYNAAKTFCRDLNGKRDTESTHELAEREQLSGEKEKRDVLSDLARNVCSWLQSNGILRAAERMQEPLAESDVDRREFGETKYILAN</sequence>
<accession>A0A9W3BFU7</accession>
<dbReference type="AlphaFoldDB" id="A0A9W3BFU7"/>
<reference evidence="3 4" key="1">
    <citation type="submission" date="2025-04" db="UniProtKB">
        <authorList>
            <consortium name="RefSeq"/>
        </authorList>
    </citation>
    <scope>IDENTIFICATION</scope>
</reference>
<dbReference type="RefSeq" id="XP_055898479.1">
    <property type="nucleotide sequence ID" value="XM_056042504.1"/>
</dbReference>
<dbReference type="RefSeq" id="XP_055898480.1">
    <property type="nucleotide sequence ID" value="XM_056042505.1"/>
</dbReference>
<keyword evidence="1" id="KW-0732">Signal</keyword>
<dbReference type="GeneID" id="106050807"/>
<protein>
    <submittedName>
        <fullName evidence="3 4">Uncharacterized protein LOC106050807</fullName>
    </submittedName>
</protein>
<dbReference type="RefSeq" id="XP_055898483.1">
    <property type="nucleotide sequence ID" value="XM_056042508.1"/>
</dbReference>
<proteinExistence type="predicted"/>
<dbReference type="OrthoDB" id="10292343at2759"/>
<evidence type="ECO:0000313" key="6">
    <source>
        <dbReference type="RefSeq" id="XP_055898483.1"/>
    </source>
</evidence>
<evidence type="ECO:0000313" key="5">
    <source>
        <dbReference type="RefSeq" id="XP_055898482.1"/>
    </source>
</evidence>
<dbReference type="Proteomes" id="UP001165740">
    <property type="component" value="Chromosome 9"/>
</dbReference>
<dbReference type="RefSeq" id="XP_055898482.1">
    <property type="nucleotide sequence ID" value="XM_056042507.1"/>
</dbReference>